<proteinExistence type="predicted"/>
<organism evidence="7 8">
    <name type="scientific">Acrocarpospora corrugata</name>
    <dbReference type="NCBI Taxonomy" id="35763"/>
    <lineage>
        <taxon>Bacteria</taxon>
        <taxon>Bacillati</taxon>
        <taxon>Actinomycetota</taxon>
        <taxon>Actinomycetes</taxon>
        <taxon>Streptosporangiales</taxon>
        <taxon>Streptosporangiaceae</taxon>
        <taxon>Acrocarpospora</taxon>
    </lineage>
</organism>
<evidence type="ECO:0000313" key="8">
    <source>
        <dbReference type="Proteomes" id="UP000334990"/>
    </source>
</evidence>
<dbReference type="Pfam" id="PF13519">
    <property type="entry name" value="VWA_2"/>
    <property type="match status" value="1"/>
</dbReference>
<protein>
    <recommendedName>
        <fullName evidence="6">VWFA domain-containing protein</fullName>
    </recommendedName>
</protein>
<dbReference type="InterPro" id="IPR002035">
    <property type="entry name" value="VWF_A"/>
</dbReference>
<dbReference type="SMART" id="SM00327">
    <property type="entry name" value="VWA"/>
    <property type="match status" value="1"/>
</dbReference>
<keyword evidence="8" id="KW-1185">Reference proteome</keyword>
<evidence type="ECO:0000256" key="5">
    <source>
        <dbReference type="SAM" id="Phobius"/>
    </source>
</evidence>
<dbReference type="EMBL" id="BLAD01000053">
    <property type="protein sequence ID" value="GES01789.1"/>
    <property type="molecule type" value="Genomic_DNA"/>
</dbReference>
<dbReference type="PANTHER" id="PTHR22550">
    <property type="entry name" value="SPORE GERMINATION PROTEIN"/>
    <property type="match status" value="1"/>
</dbReference>
<dbReference type="AlphaFoldDB" id="A0A5M3W0I6"/>
<keyword evidence="2 5" id="KW-0812">Transmembrane</keyword>
<feature type="transmembrane region" description="Helical" evidence="5">
    <location>
        <begin position="56"/>
        <end position="73"/>
    </location>
</feature>
<comment type="caution">
    <text evidence="7">The sequence shown here is derived from an EMBL/GenBank/DDBJ whole genome shotgun (WGS) entry which is preliminary data.</text>
</comment>
<dbReference type="RefSeq" id="WP_155338052.1">
    <property type="nucleotide sequence ID" value="NZ_BAAABN010000030.1"/>
</dbReference>
<evidence type="ECO:0000256" key="4">
    <source>
        <dbReference type="ARBA" id="ARBA00023136"/>
    </source>
</evidence>
<gene>
    <name evidence="7" type="ORF">Acor_38540</name>
</gene>
<feature type="transmembrane region" description="Helical" evidence="5">
    <location>
        <begin position="288"/>
        <end position="311"/>
    </location>
</feature>
<dbReference type="InterPro" id="IPR024163">
    <property type="entry name" value="Aerotolerance_reg_N"/>
</dbReference>
<dbReference type="PROSITE" id="PS50234">
    <property type="entry name" value="VWFA"/>
    <property type="match status" value="1"/>
</dbReference>
<dbReference type="SUPFAM" id="SSF53300">
    <property type="entry name" value="vWA-like"/>
    <property type="match status" value="1"/>
</dbReference>
<feature type="domain" description="VWFA" evidence="6">
    <location>
        <begin position="87"/>
        <end position="275"/>
    </location>
</feature>
<accession>A0A5M3W0I6</accession>
<name>A0A5M3W0I6_9ACTN</name>
<dbReference type="InterPro" id="IPR050768">
    <property type="entry name" value="UPF0353/GerABKA_families"/>
</dbReference>
<reference evidence="7 8" key="1">
    <citation type="submission" date="2019-10" db="EMBL/GenBank/DDBJ databases">
        <title>Whole genome shotgun sequence of Acrocarpospora corrugata NBRC 13972.</title>
        <authorList>
            <person name="Ichikawa N."/>
            <person name="Kimura A."/>
            <person name="Kitahashi Y."/>
            <person name="Komaki H."/>
            <person name="Oguchi A."/>
        </authorList>
    </citation>
    <scope>NUCLEOTIDE SEQUENCE [LARGE SCALE GENOMIC DNA]</scope>
    <source>
        <strain evidence="7 8">NBRC 13972</strain>
    </source>
</reference>
<dbReference type="InterPro" id="IPR036465">
    <property type="entry name" value="vWFA_dom_sf"/>
</dbReference>
<keyword evidence="3 5" id="KW-1133">Transmembrane helix</keyword>
<sequence>MSFLAPQWLLLLLPVAAIVAAYLITYLRRSRYAVRFTNLDLLTSVAPKGPGFRRHVPAAFFSIMLVLLVFGFARPTAEVSVPRERATVIVAFDVSASMLAEDVEPTRFAAAQQAARRFAAGLPPRFNLGLVAFSQYASIAVPATTDRQAVLDAVDRLGTSAGTAIGEAVFASLDAIGAIDAQAGADPPPAHVVLLSDGSITTGRSIAEAVGAASARRVPVSTIAYGTPGGMIQMDGRTIQVPVDAPALKDLADSTGGRFYEAASGDELRAVYDDIGSSVGYRTERQEVWPWFVGLGLLGAVISAGTSLLWFSRIP</sequence>
<evidence type="ECO:0000256" key="3">
    <source>
        <dbReference type="ARBA" id="ARBA00022989"/>
    </source>
</evidence>
<keyword evidence="4 5" id="KW-0472">Membrane</keyword>
<dbReference type="PANTHER" id="PTHR22550:SF5">
    <property type="entry name" value="LEUCINE ZIPPER PROTEIN 4"/>
    <property type="match status" value="1"/>
</dbReference>
<evidence type="ECO:0000313" key="7">
    <source>
        <dbReference type="EMBL" id="GES01789.1"/>
    </source>
</evidence>
<evidence type="ECO:0000256" key="2">
    <source>
        <dbReference type="ARBA" id="ARBA00022692"/>
    </source>
</evidence>
<dbReference type="Pfam" id="PF07584">
    <property type="entry name" value="BatA"/>
    <property type="match status" value="1"/>
</dbReference>
<dbReference type="Gene3D" id="3.40.50.410">
    <property type="entry name" value="von Willebrand factor, type A domain"/>
    <property type="match status" value="1"/>
</dbReference>
<dbReference type="OrthoDB" id="8882959at2"/>
<dbReference type="Proteomes" id="UP000334990">
    <property type="component" value="Unassembled WGS sequence"/>
</dbReference>
<evidence type="ECO:0000259" key="6">
    <source>
        <dbReference type="PROSITE" id="PS50234"/>
    </source>
</evidence>
<feature type="transmembrane region" description="Helical" evidence="5">
    <location>
        <begin position="6"/>
        <end position="27"/>
    </location>
</feature>
<keyword evidence="1" id="KW-1003">Cell membrane</keyword>
<evidence type="ECO:0000256" key="1">
    <source>
        <dbReference type="ARBA" id="ARBA00022475"/>
    </source>
</evidence>